<evidence type="ECO:0000256" key="1">
    <source>
        <dbReference type="ARBA" id="ARBA00022737"/>
    </source>
</evidence>
<feature type="repeat" description="NHL" evidence="2">
    <location>
        <begin position="64"/>
        <end position="107"/>
    </location>
</feature>
<dbReference type="SUPFAM" id="SSF101898">
    <property type="entry name" value="NHL repeat"/>
    <property type="match status" value="1"/>
</dbReference>
<proteinExistence type="predicted"/>
<evidence type="ECO:0000313" key="3">
    <source>
        <dbReference type="EMBL" id="KAH9380554.1"/>
    </source>
</evidence>
<sequence length="127" mass="14362">MVARLPFRMRRKNTSLHHKFGSLGDMEGEFSEPSWVAVTSDSDIIVADANNHRVQVFDQDGRFKFQFGQVGRSDRHICYPSRVAVPPVGHLVVVDCRVTRVVIFDQSGNLLRKFVCSDQLTFPNGGR</sequence>
<evidence type="ECO:0000256" key="2">
    <source>
        <dbReference type="PROSITE-ProRule" id="PRU00504"/>
    </source>
</evidence>
<comment type="caution">
    <text evidence="3">The sequence shown here is derived from an EMBL/GenBank/DDBJ whole genome shotgun (WGS) entry which is preliminary data.</text>
</comment>
<dbReference type="InterPro" id="IPR001258">
    <property type="entry name" value="NHL_repeat"/>
</dbReference>
<dbReference type="PANTHER" id="PTHR24104:SF41">
    <property type="entry name" value="BRAIN TUMOR PROTEIN"/>
    <property type="match status" value="1"/>
</dbReference>
<dbReference type="OrthoDB" id="342730at2759"/>
<dbReference type="VEuPathDB" id="VectorBase:HLOH_061201"/>
<dbReference type="Pfam" id="PF01436">
    <property type="entry name" value="NHL"/>
    <property type="match status" value="1"/>
</dbReference>
<gene>
    <name evidence="3" type="ORF">HPB48_017336</name>
</gene>
<keyword evidence="1" id="KW-0677">Repeat</keyword>
<accession>A0A9J6GYQ2</accession>
<dbReference type="AlphaFoldDB" id="A0A9J6GYQ2"/>
<dbReference type="PROSITE" id="PS51125">
    <property type="entry name" value="NHL"/>
    <property type="match status" value="2"/>
</dbReference>
<reference evidence="3 4" key="1">
    <citation type="journal article" date="2020" name="Cell">
        <title>Large-Scale Comparative Analyses of Tick Genomes Elucidate Their Genetic Diversity and Vector Capacities.</title>
        <authorList>
            <consortium name="Tick Genome and Microbiome Consortium (TIGMIC)"/>
            <person name="Jia N."/>
            <person name="Wang J."/>
            <person name="Shi W."/>
            <person name="Du L."/>
            <person name="Sun Y."/>
            <person name="Zhan W."/>
            <person name="Jiang J.F."/>
            <person name="Wang Q."/>
            <person name="Zhang B."/>
            <person name="Ji P."/>
            <person name="Bell-Sakyi L."/>
            <person name="Cui X.M."/>
            <person name="Yuan T.T."/>
            <person name="Jiang B.G."/>
            <person name="Yang W.F."/>
            <person name="Lam T.T."/>
            <person name="Chang Q.C."/>
            <person name="Ding S.J."/>
            <person name="Wang X.J."/>
            <person name="Zhu J.G."/>
            <person name="Ruan X.D."/>
            <person name="Zhao L."/>
            <person name="Wei J.T."/>
            <person name="Ye R.Z."/>
            <person name="Que T.C."/>
            <person name="Du C.H."/>
            <person name="Zhou Y.H."/>
            <person name="Cheng J.X."/>
            <person name="Dai P.F."/>
            <person name="Guo W.B."/>
            <person name="Han X.H."/>
            <person name="Huang E.J."/>
            <person name="Li L.F."/>
            <person name="Wei W."/>
            <person name="Gao Y.C."/>
            <person name="Liu J.Z."/>
            <person name="Shao H.Z."/>
            <person name="Wang X."/>
            <person name="Wang C.C."/>
            <person name="Yang T.C."/>
            <person name="Huo Q.B."/>
            <person name="Li W."/>
            <person name="Chen H.Y."/>
            <person name="Chen S.E."/>
            <person name="Zhou L.G."/>
            <person name="Ni X.B."/>
            <person name="Tian J.H."/>
            <person name="Sheng Y."/>
            <person name="Liu T."/>
            <person name="Pan Y.S."/>
            <person name="Xia L.Y."/>
            <person name="Li J."/>
            <person name="Zhao F."/>
            <person name="Cao W.C."/>
        </authorList>
    </citation>
    <scope>NUCLEOTIDE SEQUENCE [LARGE SCALE GENOMIC DNA]</scope>
    <source>
        <strain evidence="3">HaeL-2018</strain>
    </source>
</reference>
<dbReference type="EMBL" id="JABSTR010000010">
    <property type="protein sequence ID" value="KAH9380554.1"/>
    <property type="molecule type" value="Genomic_DNA"/>
</dbReference>
<protein>
    <submittedName>
        <fullName evidence="3">Uncharacterized protein</fullName>
    </submittedName>
</protein>
<dbReference type="InterPro" id="IPR011042">
    <property type="entry name" value="6-blade_b-propeller_TolB-like"/>
</dbReference>
<dbReference type="Proteomes" id="UP000821853">
    <property type="component" value="Chromosome 8"/>
</dbReference>
<dbReference type="InterPro" id="IPR050952">
    <property type="entry name" value="TRIM-NHL_E3_ligases"/>
</dbReference>
<dbReference type="PANTHER" id="PTHR24104">
    <property type="entry name" value="E3 UBIQUITIN-PROTEIN LIGASE NHLRC1-RELATED"/>
    <property type="match status" value="1"/>
</dbReference>
<organism evidence="3 4">
    <name type="scientific">Haemaphysalis longicornis</name>
    <name type="common">Bush tick</name>
    <dbReference type="NCBI Taxonomy" id="44386"/>
    <lineage>
        <taxon>Eukaryota</taxon>
        <taxon>Metazoa</taxon>
        <taxon>Ecdysozoa</taxon>
        <taxon>Arthropoda</taxon>
        <taxon>Chelicerata</taxon>
        <taxon>Arachnida</taxon>
        <taxon>Acari</taxon>
        <taxon>Parasitiformes</taxon>
        <taxon>Ixodida</taxon>
        <taxon>Ixodoidea</taxon>
        <taxon>Ixodidae</taxon>
        <taxon>Haemaphysalinae</taxon>
        <taxon>Haemaphysalis</taxon>
    </lineage>
</organism>
<feature type="repeat" description="NHL" evidence="2">
    <location>
        <begin position="17"/>
        <end position="60"/>
    </location>
</feature>
<keyword evidence="4" id="KW-1185">Reference proteome</keyword>
<dbReference type="OMA" id="WDPGQFR"/>
<dbReference type="GO" id="GO:0003730">
    <property type="term" value="F:mRNA 3'-UTR binding"/>
    <property type="evidence" value="ECO:0007669"/>
    <property type="project" value="TreeGrafter"/>
</dbReference>
<name>A0A9J6GYQ2_HAELO</name>
<dbReference type="Gene3D" id="2.120.10.30">
    <property type="entry name" value="TolB, C-terminal domain"/>
    <property type="match status" value="1"/>
</dbReference>
<evidence type="ECO:0000313" key="4">
    <source>
        <dbReference type="Proteomes" id="UP000821853"/>
    </source>
</evidence>